<sequence length="178" mass="19711">MYKIVRGGDAAVFKALLSADPNIINFRLGHGHELPLYEAVRLRQPDIVAVLLEFGADPLHPVKQSKKLGTYRSSLMSFAAFAGTRMTEMLLEHGLPIAHTGALHSAASTGRLDTMRLLMQHGADVHEVIWRAWTPMHFAAWRGRVDAMKLLEHSGARSDLKDEDGKTPAQLLEEHNTA</sequence>
<evidence type="ECO:0000256" key="2">
    <source>
        <dbReference type="ARBA" id="ARBA00023043"/>
    </source>
</evidence>
<dbReference type="EMBL" id="ML977514">
    <property type="protein sequence ID" value="KAF2126196.1"/>
    <property type="molecule type" value="Genomic_DNA"/>
</dbReference>
<feature type="repeat" description="ANK" evidence="3">
    <location>
        <begin position="131"/>
        <end position="163"/>
    </location>
</feature>
<accession>A0A6A6A3R9</accession>
<evidence type="ECO:0000256" key="4">
    <source>
        <dbReference type="SAM" id="MobiDB-lite"/>
    </source>
</evidence>
<dbReference type="GeneID" id="54409234"/>
<dbReference type="SMART" id="SM00248">
    <property type="entry name" value="ANK"/>
    <property type="match status" value="3"/>
</dbReference>
<dbReference type="AlphaFoldDB" id="A0A6A6A3R9"/>
<gene>
    <name evidence="5" type="ORF">P153DRAFT_369543</name>
</gene>
<dbReference type="InterPro" id="IPR036770">
    <property type="entry name" value="Ankyrin_rpt-contain_sf"/>
</dbReference>
<name>A0A6A6A3R9_9PLEO</name>
<dbReference type="PANTHER" id="PTHR24171">
    <property type="entry name" value="ANKYRIN REPEAT DOMAIN-CONTAINING PROTEIN 39-RELATED"/>
    <property type="match status" value="1"/>
</dbReference>
<evidence type="ECO:0000313" key="6">
    <source>
        <dbReference type="Proteomes" id="UP000799771"/>
    </source>
</evidence>
<keyword evidence="1" id="KW-0677">Repeat</keyword>
<dbReference type="OrthoDB" id="5369447at2759"/>
<evidence type="ECO:0000256" key="3">
    <source>
        <dbReference type="PROSITE-ProRule" id="PRU00023"/>
    </source>
</evidence>
<dbReference type="Pfam" id="PF13637">
    <property type="entry name" value="Ank_4"/>
    <property type="match status" value="1"/>
</dbReference>
<dbReference type="PROSITE" id="PS50088">
    <property type="entry name" value="ANK_REPEAT"/>
    <property type="match status" value="2"/>
</dbReference>
<keyword evidence="6" id="KW-1185">Reference proteome</keyword>
<organism evidence="5 6">
    <name type="scientific">Dothidotthia symphoricarpi CBS 119687</name>
    <dbReference type="NCBI Taxonomy" id="1392245"/>
    <lineage>
        <taxon>Eukaryota</taxon>
        <taxon>Fungi</taxon>
        <taxon>Dikarya</taxon>
        <taxon>Ascomycota</taxon>
        <taxon>Pezizomycotina</taxon>
        <taxon>Dothideomycetes</taxon>
        <taxon>Pleosporomycetidae</taxon>
        <taxon>Pleosporales</taxon>
        <taxon>Dothidotthiaceae</taxon>
        <taxon>Dothidotthia</taxon>
    </lineage>
</organism>
<evidence type="ECO:0000256" key="1">
    <source>
        <dbReference type="ARBA" id="ARBA00022737"/>
    </source>
</evidence>
<dbReference type="PROSITE" id="PS50297">
    <property type="entry name" value="ANK_REP_REGION"/>
    <property type="match status" value="2"/>
</dbReference>
<dbReference type="Gene3D" id="1.25.40.20">
    <property type="entry name" value="Ankyrin repeat-containing domain"/>
    <property type="match status" value="2"/>
</dbReference>
<keyword evidence="2 3" id="KW-0040">ANK repeat</keyword>
<dbReference type="Proteomes" id="UP000799771">
    <property type="component" value="Unassembled WGS sequence"/>
</dbReference>
<feature type="repeat" description="ANK" evidence="3">
    <location>
        <begin position="98"/>
        <end position="126"/>
    </location>
</feature>
<evidence type="ECO:0000313" key="5">
    <source>
        <dbReference type="EMBL" id="KAF2126196.1"/>
    </source>
</evidence>
<dbReference type="InterPro" id="IPR002110">
    <property type="entry name" value="Ankyrin_rpt"/>
</dbReference>
<reference evidence="5" key="1">
    <citation type="journal article" date="2020" name="Stud. Mycol.">
        <title>101 Dothideomycetes genomes: a test case for predicting lifestyles and emergence of pathogens.</title>
        <authorList>
            <person name="Haridas S."/>
            <person name="Albert R."/>
            <person name="Binder M."/>
            <person name="Bloem J."/>
            <person name="Labutti K."/>
            <person name="Salamov A."/>
            <person name="Andreopoulos B."/>
            <person name="Baker S."/>
            <person name="Barry K."/>
            <person name="Bills G."/>
            <person name="Bluhm B."/>
            <person name="Cannon C."/>
            <person name="Castanera R."/>
            <person name="Culley D."/>
            <person name="Daum C."/>
            <person name="Ezra D."/>
            <person name="Gonzalez J."/>
            <person name="Henrissat B."/>
            <person name="Kuo A."/>
            <person name="Liang C."/>
            <person name="Lipzen A."/>
            <person name="Lutzoni F."/>
            <person name="Magnuson J."/>
            <person name="Mondo S."/>
            <person name="Nolan M."/>
            <person name="Ohm R."/>
            <person name="Pangilinan J."/>
            <person name="Park H.-J."/>
            <person name="Ramirez L."/>
            <person name="Alfaro M."/>
            <person name="Sun H."/>
            <person name="Tritt A."/>
            <person name="Yoshinaga Y."/>
            <person name="Zwiers L.-H."/>
            <person name="Turgeon B."/>
            <person name="Goodwin S."/>
            <person name="Spatafora J."/>
            <person name="Crous P."/>
            <person name="Grigoriev I."/>
        </authorList>
    </citation>
    <scope>NUCLEOTIDE SEQUENCE</scope>
    <source>
        <strain evidence="5">CBS 119687</strain>
    </source>
</reference>
<protein>
    <submittedName>
        <fullName evidence="5">Ankyrin</fullName>
    </submittedName>
</protein>
<feature type="region of interest" description="Disordered" evidence="4">
    <location>
        <begin position="157"/>
        <end position="178"/>
    </location>
</feature>
<dbReference type="PANTHER" id="PTHR24171:SF9">
    <property type="entry name" value="ANKYRIN REPEAT DOMAIN-CONTAINING PROTEIN 39"/>
    <property type="match status" value="1"/>
</dbReference>
<proteinExistence type="predicted"/>
<dbReference type="RefSeq" id="XP_033520588.1">
    <property type="nucleotide sequence ID" value="XM_033668802.1"/>
</dbReference>
<dbReference type="SUPFAM" id="SSF48403">
    <property type="entry name" value="Ankyrin repeat"/>
    <property type="match status" value="1"/>
</dbReference>